<dbReference type="Gene3D" id="3.20.20.70">
    <property type="entry name" value="Aldolase class I"/>
    <property type="match status" value="1"/>
</dbReference>
<dbReference type="InterPro" id="IPR013785">
    <property type="entry name" value="Aldolase_TIM"/>
</dbReference>
<comment type="similarity">
    <text evidence="1 6">Belongs to the HisA/HisF family.</text>
</comment>
<dbReference type="InterPro" id="IPR011060">
    <property type="entry name" value="RibuloseP-bd_barrel"/>
</dbReference>
<reference evidence="7 8" key="1">
    <citation type="submission" date="2019-08" db="EMBL/GenBank/DDBJ databases">
        <title>Deep-cultivation of Planctomycetes and their phenomic and genomic characterization uncovers novel biology.</title>
        <authorList>
            <person name="Wiegand S."/>
            <person name="Jogler M."/>
            <person name="Boedeker C."/>
            <person name="Pinto D."/>
            <person name="Vollmers J."/>
            <person name="Rivas-Marin E."/>
            <person name="Kohn T."/>
            <person name="Peeters S.H."/>
            <person name="Heuer A."/>
            <person name="Rast P."/>
            <person name="Oberbeckmann S."/>
            <person name="Bunk B."/>
            <person name="Jeske O."/>
            <person name="Meyerdierks A."/>
            <person name="Storesund J.E."/>
            <person name="Kallscheuer N."/>
            <person name="Luecker S."/>
            <person name="Lage O.M."/>
            <person name="Pohl T."/>
            <person name="Merkel B.J."/>
            <person name="Hornburger P."/>
            <person name="Mueller R.-W."/>
            <person name="Bruemmer F."/>
            <person name="Labrenz M."/>
            <person name="Spormann A.M."/>
            <person name="Op Den Camp H."/>
            <person name="Overmann J."/>
            <person name="Amann R."/>
            <person name="Jetten M.S.M."/>
            <person name="Mascher T."/>
            <person name="Medema M.H."/>
            <person name="Devos D.P."/>
            <person name="Kaster A.-K."/>
            <person name="Ovreas L."/>
            <person name="Rohde M."/>
            <person name="Galperin M.Y."/>
            <person name="Jogler C."/>
        </authorList>
    </citation>
    <scope>NUCLEOTIDE SEQUENCE [LARGE SCALE GENOMIC DNA]</scope>
    <source>
        <strain evidence="7 8">LF1</strain>
    </source>
</reference>
<comment type="caution">
    <text evidence="7">The sequence shown here is derived from an EMBL/GenBank/DDBJ whole genome shotgun (WGS) entry which is preliminary data.</text>
</comment>
<accession>A0A5B1CLK2</accession>
<evidence type="ECO:0000256" key="5">
    <source>
        <dbReference type="ARBA" id="ARBA00029440"/>
    </source>
</evidence>
<protein>
    <submittedName>
        <fullName evidence="7">1-(5-phosphoribosyl)-5-[(5-phosphoribosylamino)methylideneamino] imidazole-4-carboxamide isomerase</fullName>
    </submittedName>
</protein>
<sequence>MTQFRPCIDLHQGRVKQIVGGTLADADNSAVENHVADHPPTWFAKKYAGDKLTGGHVIKLGPGNDEAATAALAAYPGGLQIGGGITSSNAKHWLDAGASHVIVTSWLFDQAGQILEDRLAQLVTAIGKSRIVIDLSCRRTSDDDKHPTWHVASDRWQTITSLEITQSNLNWLSEFADEFLIHAADVEGLCGGVDQQLVAELGKWGGLPMTYAGGVAAMEDVQFIDQASQSKLDVTVGSALDLFGGQGIRYDELVDWNRETNRS</sequence>
<dbReference type="EMBL" id="VRLW01000001">
    <property type="protein sequence ID" value="KAA1261968.1"/>
    <property type="molecule type" value="Genomic_DNA"/>
</dbReference>
<comment type="pathway">
    <text evidence="5">Amino-acid biosynthesis.</text>
</comment>
<dbReference type="GO" id="GO:0000105">
    <property type="term" value="P:L-histidine biosynthetic process"/>
    <property type="evidence" value="ECO:0007669"/>
    <property type="project" value="UniProtKB-KW"/>
</dbReference>
<dbReference type="Proteomes" id="UP000322699">
    <property type="component" value="Unassembled WGS sequence"/>
</dbReference>
<dbReference type="GO" id="GO:0005737">
    <property type="term" value="C:cytoplasm"/>
    <property type="evidence" value="ECO:0007669"/>
    <property type="project" value="TreeGrafter"/>
</dbReference>
<keyword evidence="3 6" id="KW-0368">Histidine biosynthesis</keyword>
<keyword evidence="8" id="KW-1185">Reference proteome</keyword>
<dbReference type="Pfam" id="PF00977">
    <property type="entry name" value="His_biosynth"/>
    <property type="match status" value="1"/>
</dbReference>
<dbReference type="OrthoDB" id="9807749at2"/>
<dbReference type="SUPFAM" id="SSF51366">
    <property type="entry name" value="Ribulose-phoshate binding barrel"/>
    <property type="match status" value="1"/>
</dbReference>
<dbReference type="InterPro" id="IPR044524">
    <property type="entry name" value="Isoase_HisA-like"/>
</dbReference>
<name>A0A5B1CLK2_9BACT</name>
<dbReference type="RefSeq" id="WP_068266102.1">
    <property type="nucleotide sequence ID" value="NZ_LWSK01000107.1"/>
</dbReference>
<evidence type="ECO:0000256" key="1">
    <source>
        <dbReference type="ARBA" id="ARBA00009667"/>
    </source>
</evidence>
<evidence type="ECO:0000256" key="4">
    <source>
        <dbReference type="ARBA" id="ARBA00023235"/>
    </source>
</evidence>
<dbReference type="AlphaFoldDB" id="A0A5B1CLK2"/>
<organism evidence="7 8">
    <name type="scientific">Rubripirellula obstinata</name>
    <dbReference type="NCBI Taxonomy" id="406547"/>
    <lineage>
        <taxon>Bacteria</taxon>
        <taxon>Pseudomonadati</taxon>
        <taxon>Planctomycetota</taxon>
        <taxon>Planctomycetia</taxon>
        <taxon>Pirellulales</taxon>
        <taxon>Pirellulaceae</taxon>
        <taxon>Rubripirellula</taxon>
    </lineage>
</organism>
<evidence type="ECO:0000313" key="8">
    <source>
        <dbReference type="Proteomes" id="UP000322699"/>
    </source>
</evidence>
<evidence type="ECO:0000256" key="6">
    <source>
        <dbReference type="RuleBase" id="RU003657"/>
    </source>
</evidence>
<dbReference type="CDD" id="cd04723">
    <property type="entry name" value="HisA_HisF"/>
    <property type="match status" value="1"/>
</dbReference>
<dbReference type="InterPro" id="IPR006062">
    <property type="entry name" value="His_biosynth"/>
</dbReference>
<gene>
    <name evidence="7" type="ORF">LF1_45290</name>
</gene>
<dbReference type="InterPro" id="IPR011858">
    <property type="entry name" value="His6/HISN3"/>
</dbReference>
<evidence type="ECO:0000256" key="3">
    <source>
        <dbReference type="ARBA" id="ARBA00023102"/>
    </source>
</evidence>
<evidence type="ECO:0000313" key="7">
    <source>
        <dbReference type="EMBL" id="KAA1261968.1"/>
    </source>
</evidence>
<dbReference type="NCBIfam" id="TIGR02129">
    <property type="entry name" value="hisA_euk"/>
    <property type="match status" value="1"/>
</dbReference>
<keyword evidence="4 7" id="KW-0413">Isomerase</keyword>
<proteinExistence type="inferred from homology"/>
<keyword evidence="2 6" id="KW-0028">Amino-acid biosynthesis</keyword>
<dbReference type="GO" id="GO:0003949">
    <property type="term" value="F:1-(5-phosphoribosyl)-5-[(5-phosphoribosylamino)methylideneamino]imidazole-4-carboxamide isomerase activity"/>
    <property type="evidence" value="ECO:0007669"/>
    <property type="project" value="InterPro"/>
</dbReference>
<dbReference type="PANTHER" id="PTHR43090:SF2">
    <property type="entry name" value="1-(5-PHOSPHORIBOSYL)-5-[(5-PHOSPHORIBOSYLAMINO)METHYLIDENEAMINO] IMIDAZOLE-4-CARBOXAMIDE ISOMERASE"/>
    <property type="match status" value="1"/>
</dbReference>
<evidence type="ECO:0000256" key="2">
    <source>
        <dbReference type="ARBA" id="ARBA00022605"/>
    </source>
</evidence>
<dbReference type="PANTHER" id="PTHR43090">
    <property type="entry name" value="1-(5-PHOSPHORIBOSYL)-5-[(5-PHOSPHORIBOSYLAMINO)METHYLIDENEAMINO] IMIDAZOLE-4-CARBOXAMIDE ISOMERASE"/>
    <property type="match status" value="1"/>
</dbReference>
<dbReference type="GO" id="GO:0000162">
    <property type="term" value="P:L-tryptophan biosynthetic process"/>
    <property type="evidence" value="ECO:0007669"/>
    <property type="project" value="TreeGrafter"/>
</dbReference>